<dbReference type="GeneID" id="140015437"/>
<proteinExistence type="predicted"/>
<name>A0ABM4VX57_COFAR</name>
<dbReference type="Gene3D" id="3.30.420.10">
    <property type="entry name" value="Ribonuclease H-like superfamily/Ribonuclease H"/>
    <property type="match status" value="1"/>
</dbReference>
<gene>
    <name evidence="3" type="primary">LOC140015437</name>
</gene>
<reference evidence="3" key="1">
    <citation type="submission" date="2025-08" db="UniProtKB">
        <authorList>
            <consortium name="RefSeq"/>
        </authorList>
    </citation>
    <scope>IDENTIFICATION</scope>
    <source>
        <tissue evidence="3">Leaves</tissue>
    </source>
</reference>
<evidence type="ECO:0000313" key="2">
    <source>
        <dbReference type="Proteomes" id="UP001652660"/>
    </source>
</evidence>
<dbReference type="Proteomes" id="UP001652660">
    <property type="component" value="Chromosome 10e"/>
</dbReference>
<evidence type="ECO:0000259" key="1">
    <source>
        <dbReference type="Pfam" id="PF13456"/>
    </source>
</evidence>
<organism evidence="2 3">
    <name type="scientific">Coffea arabica</name>
    <name type="common">Arabian coffee</name>
    <dbReference type="NCBI Taxonomy" id="13443"/>
    <lineage>
        <taxon>Eukaryota</taxon>
        <taxon>Viridiplantae</taxon>
        <taxon>Streptophyta</taxon>
        <taxon>Embryophyta</taxon>
        <taxon>Tracheophyta</taxon>
        <taxon>Spermatophyta</taxon>
        <taxon>Magnoliopsida</taxon>
        <taxon>eudicotyledons</taxon>
        <taxon>Gunneridae</taxon>
        <taxon>Pentapetalae</taxon>
        <taxon>asterids</taxon>
        <taxon>lamiids</taxon>
        <taxon>Gentianales</taxon>
        <taxon>Rubiaceae</taxon>
        <taxon>Ixoroideae</taxon>
        <taxon>Gardenieae complex</taxon>
        <taxon>Bertiereae - Coffeeae clade</taxon>
        <taxon>Coffeeae</taxon>
        <taxon>Coffea</taxon>
    </lineage>
</organism>
<keyword evidence="2" id="KW-1185">Reference proteome</keyword>
<accession>A0ABM4VX57</accession>
<sequence length="100" mass="11490">MQLAWIKGYKDVTIESLIEDVVTTSPYHNLVKQIRNMKSREWSCRLQHRWREGNKCADWLAKEAIQLQLLGGLMEEPSDGLRELLGADIIGVTILRLVPC</sequence>
<protein>
    <recommendedName>
        <fullName evidence="1">RNase H type-1 domain-containing protein</fullName>
    </recommendedName>
</protein>
<feature type="domain" description="RNase H type-1" evidence="1">
    <location>
        <begin position="2"/>
        <end position="64"/>
    </location>
</feature>
<dbReference type="InterPro" id="IPR044730">
    <property type="entry name" value="RNase_H-like_dom_plant"/>
</dbReference>
<dbReference type="InterPro" id="IPR036397">
    <property type="entry name" value="RNaseH_sf"/>
</dbReference>
<evidence type="ECO:0000313" key="3">
    <source>
        <dbReference type="RefSeq" id="XP_071924115.1"/>
    </source>
</evidence>
<dbReference type="CDD" id="cd06222">
    <property type="entry name" value="RNase_H_like"/>
    <property type="match status" value="1"/>
</dbReference>
<dbReference type="InterPro" id="IPR002156">
    <property type="entry name" value="RNaseH_domain"/>
</dbReference>
<dbReference type="PANTHER" id="PTHR34023:SF4">
    <property type="entry name" value="RNASE H TYPE-1 DOMAIN-CONTAINING PROTEIN"/>
    <property type="match status" value="1"/>
</dbReference>
<dbReference type="PANTHER" id="PTHR34023">
    <property type="entry name" value="RNASE H DOMAIN-CONTAINING PROTEIN"/>
    <property type="match status" value="1"/>
</dbReference>
<dbReference type="Pfam" id="PF13456">
    <property type="entry name" value="RVT_3"/>
    <property type="match status" value="1"/>
</dbReference>
<dbReference type="RefSeq" id="XP_071924115.1">
    <property type="nucleotide sequence ID" value="XM_072068014.1"/>
</dbReference>